<dbReference type="InterPro" id="IPR027396">
    <property type="entry name" value="DsrEFH-like"/>
</dbReference>
<comment type="caution">
    <text evidence="2">The sequence shown here is derived from an EMBL/GenBank/DDBJ whole genome shotgun (WGS) entry which is preliminary data.</text>
</comment>
<sequence>MNSRFSDEHLNAYLDNQLDSEERSLLLEELRRDQQLAERVCKLQKVQDMVQLAYHNVASEQDARQAHRRWPIYFAQTASALLILGLGLSIGWFSHDTFKRPASLFEMAQSAQVAAEPQPDDELKLMLHVNSDDPSRLQTVLDEAEYLLRTSRNKERKLRIEIMANGEGLKLLQENNTAYAKRVNTLNSQYQNVRFMACRIALNRYEEENGMSIELLPDVDIIPSAMQEALLRQREGWTYLRI</sequence>
<evidence type="ECO:0000313" key="2">
    <source>
        <dbReference type="EMBL" id="TDY04279.1"/>
    </source>
</evidence>
<gene>
    <name evidence="2" type="ORF">EDC23_0654</name>
</gene>
<feature type="transmembrane region" description="Helical" evidence="1">
    <location>
        <begin position="72"/>
        <end position="93"/>
    </location>
</feature>
<dbReference type="PANTHER" id="PTHR37691:SF1">
    <property type="entry name" value="BLR3518 PROTEIN"/>
    <property type="match status" value="1"/>
</dbReference>
<dbReference type="RefSeq" id="WP_134081053.1">
    <property type="nucleotide sequence ID" value="NZ_SOQX01000001.1"/>
</dbReference>
<proteinExistence type="predicted"/>
<organism evidence="2 3">
    <name type="scientific">Thiohalophilus thiocyanatoxydans</name>
    <dbReference type="NCBI Taxonomy" id="381308"/>
    <lineage>
        <taxon>Bacteria</taxon>
        <taxon>Pseudomonadati</taxon>
        <taxon>Pseudomonadota</taxon>
        <taxon>Gammaproteobacteria</taxon>
        <taxon>Thiohalomonadales</taxon>
        <taxon>Thiohalophilaceae</taxon>
        <taxon>Thiohalophilus</taxon>
    </lineage>
</organism>
<keyword evidence="1" id="KW-0812">Transmembrane</keyword>
<name>A0A4R8J244_9GAMM</name>
<dbReference type="SUPFAM" id="SSF75169">
    <property type="entry name" value="DsrEFH-like"/>
    <property type="match status" value="1"/>
</dbReference>
<keyword evidence="3" id="KW-1185">Reference proteome</keyword>
<dbReference type="Gene3D" id="3.40.1260.10">
    <property type="entry name" value="DsrEFH-like"/>
    <property type="match status" value="1"/>
</dbReference>
<dbReference type="PANTHER" id="PTHR37691">
    <property type="entry name" value="BLR3518 PROTEIN"/>
    <property type="match status" value="1"/>
</dbReference>
<dbReference type="AlphaFoldDB" id="A0A4R8J244"/>
<keyword evidence="1" id="KW-1133">Transmembrane helix</keyword>
<keyword evidence="1" id="KW-0472">Membrane</keyword>
<accession>A0A4R8J244</accession>
<dbReference type="OrthoDB" id="8557943at2"/>
<protein>
    <submittedName>
        <fullName evidence="2">Intracellular sulfur oxidation DsrE/DsrF family protein</fullName>
    </submittedName>
</protein>
<dbReference type="EMBL" id="SOQX01000001">
    <property type="protein sequence ID" value="TDY04279.1"/>
    <property type="molecule type" value="Genomic_DNA"/>
</dbReference>
<evidence type="ECO:0000256" key="1">
    <source>
        <dbReference type="SAM" id="Phobius"/>
    </source>
</evidence>
<dbReference type="Proteomes" id="UP000294914">
    <property type="component" value="Unassembled WGS sequence"/>
</dbReference>
<evidence type="ECO:0000313" key="3">
    <source>
        <dbReference type="Proteomes" id="UP000294914"/>
    </source>
</evidence>
<reference evidence="2 3" key="1">
    <citation type="submission" date="2019-03" db="EMBL/GenBank/DDBJ databases">
        <title>Genomic Encyclopedia of Type Strains, Phase IV (KMG-IV): sequencing the most valuable type-strain genomes for metagenomic binning, comparative biology and taxonomic classification.</title>
        <authorList>
            <person name="Goeker M."/>
        </authorList>
    </citation>
    <scope>NUCLEOTIDE SEQUENCE [LARGE SCALE GENOMIC DNA]</scope>
    <source>
        <strain evidence="2 3">DSM 16326</strain>
    </source>
</reference>